<reference evidence="1" key="1">
    <citation type="journal article" date="2025" name="Int. J. Syst. Evol. Microbiol.">
        <title>Inconstantimicrobium mannanitabidum sp. nov., a novel member of the family Clostridiaceae isolated from anoxic soil under the treatment of reductive soil disinfestation.</title>
        <authorList>
            <person name="Ueki A."/>
            <person name="Tonouchi A."/>
            <person name="Honma S."/>
            <person name="Kaku N."/>
            <person name="Ueki K."/>
        </authorList>
    </citation>
    <scope>NUCLEOTIDE SEQUENCE</scope>
    <source>
        <strain evidence="1">TW13</strain>
    </source>
</reference>
<evidence type="ECO:0000313" key="1">
    <source>
        <dbReference type="EMBL" id="GKX65334.1"/>
    </source>
</evidence>
<dbReference type="Proteomes" id="UP001058074">
    <property type="component" value="Unassembled WGS sequence"/>
</dbReference>
<name>A0ACB5R8Y9_9CLOT</name>
<gene>
    <name evidence="1" type="ORF">rsdtw13_05920</name>
</gene>
<evidence type="ECO:0000313" key="2">
    <source>
        <dbReference type="Proteomes" id="UP001058074"/>
    </source>
</evidence>
<comment type="caution">
    <text evidence="1">The sequence shown here is derived from an EMBL/GenBank/DDBJ whole genome shotgun (WGS) entry which is preliminary data.</text>
</comment>
<dbReference type="EMBL" id="BROD01000001">
    <property type="protein sequence ID" value="GKX65334.1"/>
    <property type="molecule type" value="Genomic_DNA"/>
</dbReference>
<accession>A0ACB5R8Y9</accession>
<organism evidence="1 2">
    <name type="scientific">Inconstantimicrobium mannanitabidum</name>
    <dbReference type="NCBI Taxonomy" id="1604901"/>
    <lineage>
        <taxon>Bacteria</taxon>
        <taxon>Bacillati</taxon>
        <taxon>Bacillota</taxon>
        <taxon>Clostridia</taxon>
        <taxon>Eubacteriales</taxon>
        <taxon>Clostridiaceae</taxon>
        <taxon>Inconstantimicrobium</taxon>
    </lineage>
</organism>
<sequence>MRITLGKLAYKKINSTGKKVLTYDGNINNEDLSLEFSTKQENGGQHITITLLPKTELILKECTLRTDAKFTEETPIYLNGYQTWTDSREFKINETIPRLNPIVRPIMAMYGDYRFYKHNKNALHSWTYTYIREKNLISFVGSLIEKTGYTLFQYDKKEKNLVIVKDSVDLVVNKPRILFDIFIAQGEEHDIFDKYFSTGNYSAPRVEPCTGWTSWYNYYTKVTEKDILENLEAFSSRKLPIDIFQIDDGYQHAVGDWLNINEKFPNGMKALADKIRANGYKAGLWLAPIVCEKNSDIYKKHPEWVVAKAGYNPGWSGNFYTLDFYNEEVRQYLREVFDTVLNKWNYDLVKLDFLYAVALIKRDDKTRGEIMYEFMEFLREIVGDKLILGCGVPLGPAFGLVDYCRVSSDVDLTWENKFGSTMNYRERVSTINALTSTIGRQHLDKRVFLNDPDVFILRSENNSLTEDQKYTLFLLNILLGSLTFTSDNINSYSKKQMEIFKIMLKWKNKKINSVSQGEVVRVDFEVEDVKYVSFSNLTSNRGTIVLDSSGSIVENGQVVGKGGALTLLPYQSLCLKKS</sequence>
<proteinExistence type="predicted"/>
<keyword evidence="2" id="KW-1185">Reference proteome</keyword>
<protein>
    <submittedName>
        <fullName evidence="1">Uncharacterized protein</fullName>
    </submittedName>
</protein>